<dbReference type="AlphaFoldDB" id="A0A2P2NWD8"/>
<name>A0A2P2NWD8_RHIMU</name>
<proteinExistence type="predicted"/>
<sequence>MREPVMLAITWLAECFQQNLLSSLENRLIAIPVTQDYAYSFCYKLIHTSI</sequence>
<protein>
    <submittedName>
        <fullName evidence="1">Uncharacterized protein</fullName>
    </submittedName>
</protein>
<accession>A0A2P2NWD8</accession>
<organism evidence="1">
    <name type="scientific">Rhizophora mucronata</name>
    <name type="common">Asiatic mangrove</name>
    <dbReference type="NCBI Taxonomy" id="61149"/>
    <lineage>
        <taxon>Eukaryota</taxon>
        <taxon>Viridiplantae</taxon>
        <taxon>Streptophyta</taxon>
        <taxon>Embryophyta</taxon>
        <taxon>Tracheophyta</taxon>
        <taxon>Spermatophyta</taxon>
        <taxon>Magnoliopsida</taxon>
        <taxon>eudicotyledons</taxon>
        <taxon>Gunneridae</taxon>
        <taxon>Pentapetalae</taxon>
        <taxon>rosids</taxon>
        <taxon>fabids</taxon>
        <taxon>Malpighiales</taxon>
        <taxon>Rhizophoraceae</taxon>
        <taxon>Rhizophora</taxon>
    </lineage>
</organism>
<evidence type="ECO:0000313" key="1">
    <source>
        <dbReference type="EMBL" id="MBX46837.1"/>
    </source>
</evidence>
<reference evidence="1" key="1">
    <citation type="submission" date="2018-02" db="EMBL/GenBank/DDBJ databases">
        <title>Rhizophora mucronata_Transcriptome.</title>
        <authorList>
            <person name="Meera S.P."/>
            <person name="Sreeshan A."/>
            <person name="Augustine A."/>
        </authorList>
    </citation>
    <scope>NUCLEOTIDE SEQUENCE</scope>
    <source>
        <tissue evidence="1">Leaf</tissue>
    </source>
</reference>
<dbReference type="EMBL" id="GGEC01066353">
    <property type="protein sequence ID" value="MBX46837.1"/>
    <property type="molecule type" value="Transcribed_RNA"/>
</dbReference>